<reference evidence="3 4" key="1">
    <citation type="submission" date="2017-09" db="EMBL/GenBank/DDBJ databases">
        <title>Depth-based differentiation of microbial function through sediment-hosted aquifers and enrichment of novel symbionts in the deep terrestrial subsurface.</title>
        <authorList>
            <person name="Probst A.J."/>
            <person name="Ladd B."/>
            <person name="Jarett J.K."/>
            <person name="Geller-Mcgrath D.E."/>
            <person name="Sieber C.M."/>
            <person name="Emerson J.B."/>
            <person name="Anantharaman K."/>
            <person name="Thomas B.C."/>
            <person name="Malmstrom R."/>
            <person name="Stieglmeier M."/>
            <person name="Klingl A."/>
            <person name="Woyke T."/>
            <person name="Ryan C.M."/>
            <person name="Banfield J.F."/>
        </authorList>
    </citation>
    <scope>NUCLEOTIDE SEQUENCE [LARGE SCALE GENOMIC DNA]</scope>
    <source>
        <strain evidence="3">CG15_BIG_FIL_POST_REV_8_21_14_020_45_12</strain>
    </source>
</reference>
<evidence type="ECO:0000313" key="3">
    <source>
        <dbReference type="EMBL" id="PIW36780.1"/>
    </source>
</evidence>
<dbReference type="Proteomes" id="UP000230292">
    <property type="component" value="Unassembled WGS sequence"/>
</dbReference>
<comment type="similarity">
    <text evidence="1">Belongs to the NAD(P)-dependent epimerase/dehydratase family.</text>
</comment>
<evidence type="ECO:0000313" key="4">
    <source>
        <dbReference type="Proteomes" id="UP000230292"/>
    </source>
</evidence>
<dbReference type="Gene3D" id="3.90.25.10">
    <property type="entry name" value="UDP-galactose 4-epimerase, domain 1"/>
    <property type="match status" value="1"/>
</dbReference>
<evidence type="ECO:0000256" key="1">
    <source>
        <dbReference type="ARBA" id="ARBA00007637"/>
    </source>
</evidence>
<gene>
    <name evidence="3" type="ORF">COW24_03785</name>
</gene>
<proteinExistence type="inferred from homology"/>
<feature type="domain" description="NAD-dependent epimerase/dehydratase" evidence="2">
    <location>
        <begin position="3"/>
        <end position="237"/>
    </location>
</feature>
<organism evidence="3 4">
    <name type="scientific">Candidatus Kerfeldbacteria bacterium CG15_BIG_FIL_POST_REV_8_21_14_020_45_12</name>
    <dbReference type="NCBI Taxonomy" id="2014247"/>
    <lineage>
        <taxon>Bacteria</taxon>
        <taxon>Candidatus Kerfeldiibacteriota</taxon>
    </lineage>
</organism>
<dbReference type="InterPro" id="IPR036291">
    <property type="entry name" value="NAD(P)-bd_dom_sf"/>
</dbReference>
<dbReference type="PANTHER" id="PTHR43000">
    <property type="entry name" value="DTDP-D-GLUCOSE 4,6-DEHYDRATASE-RELATED"/>
    <property type="match status" value="1"/>
</dbReference>
<dbReference type="Gene3D" id="3.40.50.720">
    <property type="entry name" value="NAD(P)-binding Rossmann-like Domain"/>
    <property type="match status" value="1"/>
</dbReference>
<dbReference type="EMBL" id="PFGC01000041">
    <property type="protein sequence ID" value="PIW36780.1"/>
    <property type="molecule type" value="Genomic_DNA"/>
</dbReference>
<protein>
    <submittedName>
        <fullName evidence="3">UDP-glucose 4-epimerase</fullName>
    </submittedName>
</protein>
<accession>A0A2M7H3H8</accession>
<comment type="caution">
    <text evidence="3">The sequence shown here is derived from an EMBL/GenBank/DDBJ whole genome shotgun (WGS) entry which is preliminary data.</text>
</comment>
<name>A0A2M7H3H8_9BACT</name>
<dbReference type="SUPFAM" id="SSF51735">
    <property type="entry name" value="NAD(P)-binding Rossmann-fold domains"/>
    <property type="match status" value="1"/>
</dbReference>
<dbReference type="AlphaFoldDB" id="A0A2M7H3H8"/>
<evidence type="ECO:0000259" key="2">
    <source>
        <dbReference type="Pfam" id="PF01370"/>
    </source>
</evidence>
<sequence length="313" mass="34007">MNILVTGGAGFIGSHVVDALVDDHLITVVDDLSYGHEHHVNQEAIFLNLSITDPGIDDIFVSGNFDAVLHFAAQKGVRPSFDDPVFDAELNVIGLLRILEASRKHNVKNVVLASTGGTIYGEAQEIPTPETASIDPQSPYTITKRAGELYLRYYSNRFGMNGVTMRLANIFGPRQDPAGEAGVVSIFIERLLAGQPLTIYGDGNQTRDYLYIDDAVAAFVAVVDQMGSGIAGDYNVGTGQETSVNQIVGAIERVYGNPIEVKHTEAIVGELKRSAIASQLFAEKFNWQPEVSLNEGIEQTWEWFKSGGFSVDV</sequence>
<dbReference type="Pfam" id="PF01370">
    <property type="entry name" value="Epimerase"/>
    <property type="match status" value="1"/>
</dbReference>
<dbReference type="InterPro" id="IPR001509">
    <property type="entry name" value="Epimerase_deHydtase"/>
</dbReference>